<gene>
    <name evidence="5" type="ORF">TIFTF001_038989</name>
</gene>
<evidence type="ECO:0000256" key="2">
    <source>
        <dbReference type="ARBA" id="ARBA00022737"/>
    </source>
</evidence>
<comment type="caution">
    <text evidence="5">The sequence shown here is derived from an EMBL/GenBank/DDBJ whole genome shotgun (WGS) entry which is preliminary data.</text>
</comment>
<sequence length="792" mass="90404">MKSLKTFCLSGCESMDQLPEDLGKLENLEWLVVKGTAIRTLPSSIVHLKHLKALSIRGCRVVQLPDEIGLLSSLQELDLGENSFSSIPTSISKLSELKRLSLSKCSKLQSLPKHLPINLLYVDARDCPMLTGYSDTEMTDFRVGSFGICCYVPHERFPWQLNASIHNIEVSFSTDRLDVELLKFGVHQVFEHDVEDFTKNLAHSANDHLDLELNFSRHCKKIFDGANKLAESGNITSVKHKIRQGESSLRVPQNGVQSNRTAWDNIPTIEHKCYINGTYELLSELFQGYVARHSPFQFVLPFPILSPWFFHHSVGNTAVCYLPPNICNDERWLGLELYVHCGRLGFYPGEIVLDVDLYAHGKHPLPIYSCQQKTRNGNFIAIHVPREYFSKELNDCEGISAIFEPTTPNVEVKMCGTRLLYVQDSKLLSKGIIESIFGRPDLLLYLNKTVKGFLQKDKSDGDWCSRMTTREPRERVVLKSSQKLLTSTEQVAKEVSTLLNKHRKEYHVESGAVDEADESGAVDEADSFVVHSKQSFFKNWDLIQQDTCRNLSGTFNHLHIIAETLLHRRDSKKLVKTLEDLLREFFKHRVLVTLSLKGHIVFVLGHFDPFSLYNLCFPQKGIPEWFDHQGNRSMVGIELPPNLYDNKSWRGLVFCVAFSIKEHPVTFSKASFRLLCHLESEENCLNPVAHCSISKDKIKWVHLRGFIWLTYIPRVVLTELDGKRIVVARVYNYCPGLIVDKCGIRLLYQKDVEGLKKTITECCTSFVKDLESIDQFLESEDYEDLPSDDQTL</sequence>
<evidence type="ECO:0000256" key="1">
    <source>
        <dbReference type="ARBA" id="ARBA00022614"/>
    </source>
</evidence>
<dbReference type="InterPro" id="IPR045344">
    <property type="entry name" value="C-JID"/>
</dbReference>
<proteinExistence type="predicted"/>
<evidence type="ECO:0000259" key="4">
    <source>
        <dbReference type="Pfam" id="PF23598"/>
    </source>
</evidence>
<dbReference type="AlphaFoldDB" id="A0AA88EJA1"/>
<keyword evidence="1" id="KW-0433">Leucine-rich repeat</keyword>
<dbReference type="SUPFAM" id="SSF52047">
    <property type="entry name" value="RNI-like"/>
    <property type="match status" value="1"/>
</dbReference>
<dbReference type="InterPro" id="IPR032675">
    <property type="entry name" value="LRR_dom_sf"/>
</dbReference>
<reference evidence="5" key="1">
    <citation type="submission" date="2023-07" db="EMBL/GenBank/DDBJ databases">
        <title>draft genome sequence of fig (Ficus carica).</title>
        <authorList>
            <person name="Takahashi T."/>
            <person name="Nishimura K."/>
        </authorList>
    </citation>
    <scope>NUCLEOTIDE SEQUENCE</scope>
</reference>
<keyword evidence="2" id="KW-0677">Repeat</keyword>
<dbReference type="Pfam" id="PF20160">
    <property type="entry name" value="C-JID"/>
    <property type="match status" value="1"/>
</dbReference>
<evidence type="ECO:0000313" key="6">
    <source>
        <dbReference type="Proteomes" id="UP001187192"/>
    </source>
</evidence>
<dbReference type="InterPro" id="IPR055414">
    <property type="entry name" value="LRR_R13L4/SHOC2-like"/>
</dbReference>
<dbReference type="InterPro" id="IPR050216">
    <property type="entry name" value="LRR_domain-containing"/>
</dbReference>
<dbReference type="InterPro" id="IPR003591">
    <property type="entry name" value="Leu-rich_rpt_typical-subtyp"/>
</dbReference>
<feature type="domain" description="C-JID" evidence="3">
    <location>
        <begin position="617"/>
        <end position="753"/>
    </location>
</feature>
<dbReference type="GO" id="GO:0005737">
    <property type="term" value="C:cytoplasm"/>
    <property type="evidence" value="ECO:0007669"/>
    <property type="project" value="TreeGrafter"/>
</dbReference>
<name>A0AA88EJA1_FICCA</name>
<dbReference type="SMART" id="SM00369">
    <property type="entry name" value="LRR_TYP"/>
    <property type="match status" value="2"/>
</dbReference>
<evidence type="ECO:0000259" key="3">
    <source>
        <dbReference type="Pfam" id="PF20160"/>
    </source>
</evidence>
<dbReference type="Gene3D" id="3.80.10.10">
    <property type="entry name" value="Ribonuclease Inhibitor"/>
    <property type="match status" value="1"/>
</dbReference>
<dbReference type="Proteomes" id="UP001187192">
    <property type="component" value="Unassembled WGS sequence"/>
</dbReference>
<accession>A0AA88EJA1</accession>
<feature type="domain" description="Disease resistance R13L4/SHOC-2-like LRR" evidence="4">
    <location>
        <begin position="48"/>
        <end position="109"/>
    </location>
</feature>
<evidence type="ECO:0000313" key="5">
    <source>
        <dbReference type="EMBL" id="GMN69944.1"/>
    </source>
</evidence>
<protein>
    <submittedName>
        <fullName evidence="5">Uncharacterized protein</fullName>
    </submittedName>
</protein>
<organism evidence="5 6">
    <name type="scientific">Ficus carica</name>
    <name type="common">Common fig</name>
    <dbReference type="NCBI Taxonomy" id="3494"/>
    <lineage>
        <taxon>Eukaryota</taxon>
        <taxon>Viridiplantae</taxon>
        <taxon>Streptophyta</taxon>
        <taxon>Embryophyta</taxon>
        <taxon>Tracheophyta</taxon>
        <taxon>Spermatophyta</taxon>
        <taxon>Magnoliopsida</taxon>
        <taxon>eudicotyledons</taxon>
        <taxon>Gunneridae</taxon>
        <taxon>Pentapetalae</taxon>
        <taxon>rosids</taxon>
        <taxon>fabids</taxon>
        <taxon>Rosales</taxon>
        <taxon>Moraceae</taxon>
        <taxon>Ficeae</taxon>
        <taxon>Ficus</taxon>
    </lineage>
</organism>
<dbReference type="EMBL" id="BTGU01000977">
    <property type="protein sequence ID" value="GMN69944.1"/>
    <property type="molecule type" value="Genomic_DNA"/>
</dbReference>
<dbReference type="PANTHER" id="PTHR48051:SF1">
    <property type="entry name" value="RAS SUPPRESSOR PROTEIN 1"/>
    <property type="match status" value="1"/>
</dbReference>
<dbReference type="PANTHER" id="PTHR48051">
    <property type="match status" value="1"/>
</dbReference>
<dbReference type="PROSITE" id="PS51450">
    <property type="entry name" value="LRR"/>
    <property type="match status" value="1"/>
</dbReference>
<keyword evidence="6" id="KW-1185">Reference proteome</keyword>
<dbReference type="InterPro" id="IPR001611">
    <property type="entry name" value="Leu-rich_rpt"/>
</dbReference>
<dbReference type="Pfam" id="PF23598">
    <property type="entry name" value="LRR_14"/>
    <property type="match status" value="1"/>
</dbReference>